<dbReference type="InterPro" id="IPR020904">
    <property type="entry name" value="Sc_DH/Rdtase_CS"/>
</dbReference>
<dbReference type="SUPFAM" id="SSF51735">
    <property type="entry name" value="NAD(P)-binding Rossmann-fold domains"/>
    <property type="match status" value="1"/>
</dbReference>
<dbReference type="PANTHER" id="PTHR42901">
    <property type="entry name" value="ALCOHOL DEHYDROGENASE"/>
    <property type="match status" value="1"/>
</dbReference>
<comment type="similarity">
    <text evidence="1 3">Belongs to the short-chain dehydrogenases/reductases (SDR) family.</text>
</comment>
<keyword evidence="6" id="KW-1185">Reference proteome</keyword>
<dbReference type="CDD" id="cd05346">
    <property type="entry name" value="SDR_c5"/>
    <property type="match status" value="1"/>
</dbReference>
<proteinExistence type="inferred from homology"/>
<dbReference type="KEGG" id="psa:PST_4121"/>
<protein>
    <submittedName>
        <fullName evidence="5">Probable short-chain dehydrogenase</fullName>
    </submittedName>
</protein>
<dbReference type="EMBL" id="CP000304">
    <property type="protein sequence ID" value="ABP81743.1"/>
    <property type="molecule type" value="Genomic_DNA"/>
</dbReference>
<evidence type="ECO:0000256" key="1">
    <source>
        <dbReference type="ARBA" id="ARBA00006484"/>
    </source>
</evidence>
<dbReference type="InterPro" id="IPR036291">
    <property type="entry name" value="NAD(P)-bd_dom_sf"/>
</dbReference>
<dbReference type="PROSITE" id="PS00061">
    <property type="entry name" value="ADH_SHORT"/>
    <property type="match status" value="1"/>
</dbReference>
<feature type="domain" description="Ketoreductase" evidence="4">
    <location>
        <begin position="39"/>
        <end position="223"/>
    </location>
</feature>
<evidence type="ECO:0000313" key="6">
    <source>
        <dbReference type="Proteomes" id="UP000000233"/>
    </source>
</evidence>
<dbReference type="Proteomes" id="UP000000233">
    <property type="component" value="Chromosome"/>
</dbReference>
<dbReference type="eggNOG" id="COG4221">
    <property type="taxonomic scope" value="Bacteria"/>
</dbReference>
<keyword evidence="2" id="KW-0560">Oxidoreductase</keyword>
<accession>A4VRZ2</accession>
<evidence type="ECO:0000313" key="5">
    <source>
        <dbReference type="EMBL" id="ABP81743.1"/>
    </source>
</evidence>
<dbReference type="HOGENOM" id="CLU_010194_2_10_6"/>
<reference evidence="5 6" key="1">
    <citation type="journal article" date="2008" name="Proc. Natl. Acad. Sci. U.S.A.">
        <title>Nitrogen fixation island and rhizosphere competence traits in the genome of root-associated Pseudomonas stutzeri A1501.</title>
        <authorList>
            <person name="Yan Y."/>
            <person name="Yang J."/>
            <person name="Dou Y."/>
            <person name="Chen M."/>
            <person name="Ping S."/>
            <person name="Peng J."/>
            <person name="Lu W."/>
            <person name="Zhang W."/>
            <person name="Yao Z."/>
            <person name="Li H."/>
            <person name="Liu W."/>
            <person name="He S."/>
            <person name="Geng L."/>
            <person name="Zhang X."/>
            <person name="Yang F."/>
            <person name="Yu H."/>
            <person name="Zhan Y."/>
            <person name="Li D."/>
            <person name="Lin Z."/>
            <person name="Wang Y."/>
            <person name="Elmerich C."/>
            <person name="Lin M."/>
            <person name="Jin Q."/>
        </authorList>
    </citation>
    <scope>NUCLEOTIDE SEQUENCE [LARGE SCALE GENOMIC DNA]</scope>
    <source>
        <strain evidence="5 6">A1501</strain>
    </source>
</reference>
<organism evidence="5 6">
    <name type="scientific">Stutzerimonas stutzeri (strain A1501)</name>
    <name type="common">Pseudomonas stutzeri</name>
    <dbReference type="NCBI Taxonomy" id="379731"/>
    <lineage>
        <taxon>Bacteria</taxon>
        <taxon>Pseudomonadati</taxon>
        <taxon>Pseudomonadota</taxon>
        <taxon>Gammaproteobacteria</taxon>
        <taxon>Pseudomonadales</taxon>
        <taxon>Pseudomonadaceae</taxon>
        <taxon>Stutzerimonas</taxon>
    </lineage>
</organism>
<dbReference type="SMART" id="SM00822">
    <property type="entry name" value="PKS_KR"/>
    <property type="match status" value="1"/>
</dbReference>
<dbReference type="Pfam" id="PF00106">
    <property type="entry name" value="adh_short"/>
    <property type="match status" value="1"/>
</dbReference>
<name>A4VRZ2_STUS1</name>
<dbReference type="AlphaFoldDB" id="A4VRZ2"/>
<evidence type="ECO:0000256" key="2">
    <source>
        <dbReference type="ARBA" id="ARBA00023002"/>
    </source>
</evidence>
<dbReference type="PRINTS" id="PR00081">
    <property type="entry name" value="GDHRDH"/>
</dbReference>
<dbReference type="InterPro" id="IPR057326">
    <property type="entry name" value="KR_dom"/>
</dbReference>
<evidence type="ECO:0000259" key="4">
    <source>
        <dbReference type="SMART" id="SM00822"/>
    </source>
</evidence>
<dbReference type="FunFam" id="3.40.50.720:FF:000047">
    <property type="entry name" value="NADP-dependent L-serine/L-allo-threonine dehydrogenase"/>
    <property type="match status" value="1"/>
</dbReference>
<dbReference type="Gene3D" id="3.40.50.720">
    <property type="entry name" value="NAD(P)-binding Rossmann-like Domain"/>
    <property type="match status" value="1"/>
</dbReference>
<evidence type="ECO:0000256" key="3">
    <source>
        <dbReference type="RuleBase" id="RU000363"/>
    </source>
</evidence>
<dbReference type="GO" id="GO:0016616">
    <property type="term" value="F:oxidoreductase activity, acting on the CH-OH group of donors, NAD or NADP as acceptor"/>
    <property type="evidence" value="ECO:0007669"/>
    <property type="project" value="UniProtKB-ARBA"/>
</dbReference>
<sequence>MLCLAQQRPLSWTPSLRPCAASPTRQLAFQRKRKSMKQKIVFITGATSGFGRATARRFAEAGWALVLTGRRSERLEELKGELSVKVPVHIATLDVRQAGAVQEVVAQLPAEFRQIDCLVNNAGLALAPQPAQQVDLADWHTMIDTNITGLVNVTHALLPTLIATGKGASIVNIGSVAGHWPYPGGHVYGATKAFVEQFGYNLRCDLLGTGVRVTDIAPGMAETEFTLVRTKGDQAASDRLYRGTTPLTAEDIAEQIFYVATLPDHININRLEVMPTRQAWSPFNIDRDK</sequence>
<dbReference type="PANTHER" id="PTHR42901:SF1">
    <property type="entry name" value="ALCOHOL DEHYDROGENASE"/>
    <property type="match status" value="1"/>
</dbReference>
<dbReference type="InterPro" id="IPR002347">
    <property type="entry name" value="SDR_fam"/>
</dbReference>
<dbReference type="PRINTS" id="PR00080">
    <property type="entry name" value="SDRFAMILY"/>
</dbReference>
<gene>
    <name evidence="5" type="ordered locus">PST_4121</name>
</gene>